<dbReference type="InterPro" id="IPR005524">
    <property type="entry name" value="DUF318"/>
</dbReference>
<keyword evidence="4 7" id="KW-0812">Transmembrane</keyword>
<comment type="similarity">
    <text evidence="2">Belongs to the UPF0718 family.</text>
</comment>
<protein>
    <recommendedName>
        <fullName evidence="10">Permease</fullName>
    </recommendedName>
</protein>
<name>A0A434AFH0_9BACT</name>
<keyword evidence="3" id="KW-1003">Cell membrane</keyword>
<keyword evidence="5 7" id="KW-1133">Transmembrane helix</keyword>
<keyword evidence="6 7" id="KW-0472">Membrane</keyword>
<dbReference type="GO" id="GO:0005886">
    <property type="term" value="C:plasma membrane"/>
    <property type="evidence" value="ECO:0007669"/>
    <property type="project" value="UniProtKB-SubCell"/>
</dbReference>
<organism evidence="8 9">
    <name type="scientific">Ancylomarina longa</name>
    <dbReference type="NCBI Taxonomy" id="2487017"/>
    <lineage>
        <taxon>Bacteria</taxon>
        <taxon>Pseudomonadati</taxon>
        <taxon>Bacteroidota</taxon>
        <taxon>Bacteroidia</taxon>
        <taxon>Marinilabiliales</taxon>
        <taxon>Marinifilaceae</taxon>
        <taxon>Ancylomarina</taxon>
    </lineage>
</organism>
<reference evidence="8 9" key="1">
    <citation type="submission" date="2018-11" db="EMBL/GenBank/DDBJ databases">
        <title>Parancylomarina longa gen. nov., sp. nov., isolated from sediments of southern Okinawa.</title>
        <authorList>
            <person name="Fu T."/>
        </authorList>
    </citation>
    <scope>NUCLEOTIDE SEQUENCE [LARGE SCALE GENOMIC DNA]</scope>
    <source>
        <strain evidence="8 9">T3-2 S1-C</strain>
    </source>
</reference>
<feature type="transmembrane region" description="Helical" evidence="7">
    <location>
        <begin position="42"/>
        <end position="62"/>
    </location>
</feature>
<dbReference type="AlphaFoldDB" id="A0A434AFH0"/>
<feature type="transmembrane region" description="Helical" evidence="7">
    <location>
        <begin position="12"/>
        <end position="30"/>
    </location>
</feature>
<keyword evidence="9" id="KW-1185">Reference proteome</keyword>
<evidence type="ECO:0000256" key="2">
    <source>
        <dbReference type="ARBA" id="ARBA00006386"/>
    </source>
</evidence>
<feature type="transmembrane region" description="Helical" evidence="7">
    <location>
        <begin position="118"/>
        <end position="139"/>
    </location>
</feature>
<proteinExistence type="inferred from homology"/>
<evidence type="ECO:0000256" key="5">
    <source>
        <dbReference type="ARBA" id="ARBA00022989"/>
    </source>
</evidence>
<dbReference type="OrthoDB" id="9798408at2"/>
<dbReference type="Pfam" id="PF03773">
    <property type="entry name" value="ArsP_1"/>
    <property type="match status" value="1"/>
</dbReference>
<dbReference type="EMBL" id="RJJX01000028">
    <property type="protein sequence ID" value="RUT73119.1"/>
    <property type="molecule type" value="Genomic_DNA"/>
</dbReference>
<evidence type="ECO:0000256" key="3">
    <source>
        <dbReference type="ARBA" id="ARBA00022475"/>
    </source>
</evidence>
<evidence type="ECO:0000256" key="1">
    <source>
        <dbReference type="ARBA" id="ARBA00004651"/>
    </source>
</evidence>
<feature type="transmembrane region" description="Helical" evidence="7">
    <location>
        <begin position="146"/>
        <end position="167"/>
    </location>
</feature>
<evidence type="ECO:0008006" key="10">
    <source>
        <dbReference type="Google" id="ProtNLM"/>
    </source>
</evidence>
<evidence type="ECO:0000313" key="9">
    <source>
        <dbReference type="Proteomes" id="UP000282985"/>
    </source>
</evidence>
<comment type="caution">
    <text evidence="8">The sequence shown here is derived from an EMBL/GenBank/DDBJ whole genome shotgun (WGS) entry which is preliminary data.</text>
</comment>
<evidence type="ECO:0000256" key="7">
    <source>
        <dbReference type="SAM" id="Phobius"/>
    </source>
</evidence>
<dbReference type="Proteomes" id="UP000282985">
    <property type="component" value="Unassembled WGS sequence"/>
</dbReference>
<comment type="subcellular location">
    <subcellularLocation>
        <location evidence="1">Cell membrane</location>
        <topology evidence="1">Multi-pass membrane protein</topology>
    </subcellularLocation>
</comment>
<sequence length="177" mass="20403">MKALFKKYKLDIPVIIAFVIFTGTSFYFQFNPGIQIFKTNFWMFFKEMIILLPMMFILIGLFDVWIPKERIQKHIGDTSGIKGMLLVMLLAFIQAGPLYAAFPVAYLLWKKGCSPVNVFIYISAFTTAKIPMLTFEIGFLGLKFSLLRILITIPVFILIGIIMGKYFERNNCKINEV</sequence>
<evidence type="ECO:0000256" key="6">
    <source>
        <dbReference type="ARBA" id="ARBA00023136"/>
    </source>
</evidence>
<accession>A0A434AFH0</accession>
<evidence type="ECO:0000313" key="8">
    <source>
        <dbReference type="EMBL" id="RUT73119.1"/>
    </source>
</evidence>
<dbReference type="RefSeq" id="WP_127344792.1">
    <property type="nucleotide sequence ID" value="NZ_RJJX01000028.1"/>
</dbReference>
<evidence type="ECO:0000256" key="4">
    <source>
        <dbReference type="ARBA" id="ARBA00022692"/>
    </source>
</evidence>
<gene>
    <name evidence="8" type="ORF">DLK05_15075</name>
</gene>
<feature type="transmembrane region" description="Helical" evidence="7">
    <location>
        <begin position="83"/>
        <end position="106"/>
    </location>
</feature>